<proteinExistence type="predicted"/>
<protein>
    <submittedName>
        <fullName evidence="1">Uncharacterized protein</fullName>
    </submittedName>
</protein>
<reference evidence="1" key="1">
    <citation type="journal article" date="2014" name="Front. Microbiol.">
        <title>High frequency of phylogenetically diverse reductive dehalogenase-homologous genes in deep subseafloor sedimentary metagenomes.</title>
        <authorList>
            <person name="Kawai M."/>
            <person name="Futagami T."/>
            <person name="Toyoda A."/>
            <person name="Takaki Y."/>
            <person name="Nishi S."/>
            <person name="Hori S."/>
            <person name="Arai W."/>
            <person name="Tsubouchi T."/>
            <person name="Morono Y."/>
            <person name="Uchiyama I."/>
            <person name="Ito T."/>
            <person name="Fujiyama A."/>
            <person name="Inagaki F."/>
            <person name="Takami H."/>
        </authorList>
    </citation>
    <scope>NUCLEOTIDE SEQUENCE</scope>
    <source>
        <strain evidence="1">Expedition CK06-06</strain>
    </source>
</reference>
<gene>
    <name evidence="1" type="ORF">S12H4_55647</name>
</gene>
<comment type="caution">
    <text evidence="1">The sequence shown here is derived from an EMBL/GenBank/DDBJ whole genome shotgun (WGS) entry which is preliminary data.</text>
</comment>
<evidence type="ECO:0000313" key="1">
    <source>
        <dbReference type="EMBL" id="GAJ22386.1"/>
    </source>
</evidence>
<dbReference type="AlphaFoldDB" id="X1VVX4"/>
<feature type="non-terminal residue" evidence="1">
    <location>
        <position position="37"/>
    </location>
</feature>
<sequence length="37" mass="3990">MPETIGKISIIPLLNLPVIRKGDDLVGIIVNCVSDSR</sequence>
<accession>X1VVX4</accession>
<organism evidence="1">
    <name type="scientific">marine sediment metagenome</name>
    <dbReference type="NCBI Taxonomy" id="412755"/>
    <lineage>
        <taxon>unclassified sequences</taxon>
        <taxon>metagenomes</taxon>
        <taxon>ecological metagenomes</taxon>
    </lineage>
</organism>
<name>X1VVX4_9ZZZZ</name>
<dbReference type="EMBL" id="BARW01035718">
    <property type="protein sequence ID" value="GAJ22386.1"/>
    <property type="molecule type" value="Genomic_DNA"/>
</dbReference>